<dbReference type="STRING" id="626523.GCWU000342_00100"/>
<proteinExistence type="predicted"/>
<dbReference type="InterPro" id="IPR016181">
    <property type="entry name" value="Acyl_CoA_acyltransferase"/>
</dbReference>
<comment type="caution">
    <text evidence="4">The sequence shown here is derived from an EMBL/GenBank/DDBJ whole genome shotgun (WGS) entry which is preliminary data.</text>
</comment>
<dbReference type="CDD" id="cd04301">
    <property type="entry name" value="NAT_SF"/>
    <property type="match status" value="1"/>
</dbReference>
<evidence type="ECO:0000313" key="4">
    <source>
        <dbReference type="EMBL" id="EEP28759.1"/>
    </source>
</evidence>
<dbReference type="Gene3D" id="3.40.630.30">
    <property type="match status" value="1"/>
</dbReference>
<dbReference type="AlphaFoldDB" id="C4G7W3"/>
<reference evidence="4" key="1">
    <citation type="submission" date="2009-04" db="EMBL/GenBank/DDBJ databases">
        <authorList>
            <person name="Weinstock G."/>
            <person name="Sodergren E."/>
            <person name="Clifton S."/>
            <person name="Fulton L."/>
            <person name="Fulton B."/>
            <person name="Courtney L."/>
            <person name="Fronick C."/>
            <person name="Harrison M."/>
            <person name="Strong C."/>
            <person name="Farmer C."/>
            <person name="Delahaunty K."/>
            <person name="Markovic C."/>
            <person name="Hall O."/>
            <person name="Minx P."/>
            <person name="Tomlinson C."/>
            <person name="Mitreva M."/>
            <person name="Nelson J."/>
            <person name="Hou S."/>
            <person name="Wollam A."/>
            <person name="Pepin K.H."/>
            <person name="Johnson M."/>
            <person name="Bhonagiri V."/>
            <person name="Nash W.E."/>
            <person name="Warren W."/>
            <person name="Chinwalla A."/>
            <person name="Mardis E.R."/>
            <person name="Wilson R.K."/>
        </authorList>
    </citation>
    <scope>NUCLEOTIDE SEQUENCE [LARGE SCALE GENOMIC DNA]</scope>
    <source>
        <strain evidence="4">DSM 14600</strain>
    </source>
</reference>
<keyword evidence="5" id="KW-1185">Reference proteome</keyword>
<sequence>MNLNHSIELRPATPADAPRLLEIYRPYVEKTAISFELALPTPADFCDRIRAIMDRYPYYVAEEAGEILGYAYASAFIHREAYDHSVEMSIYLDQAACGQGLGRALYERLERELAAMGVTNANACIAYPVGEDPYLTLNSVDFHKHLGYRMVGRFHKCGYKFGRWYDMVWMEKMIADHRQEKEGIIPWPQWMRASD</sequence>
<dbReference type="InterPro" id="IPR000182">
    <property type="entry name" value="GNAT_dom"/>
</dbReference>
<evidence type="ECO:0000256" key="1">
    <source>
        <dbReference type="ARBA" id="ARBA00022679"/>
    </source>
</evidence>
<dbReference type="GO" id="GO:0016747">
    <property type="term" value="F:acyltransferase activity, transferring groups other than amino-acyl groups"/>
    <property type="evidence" value="ECO:0007669"/>
    <property type="project" value="InterPro"/>
</dbReference>
<keyword evidence="2" id="KW-0012">Acyltransferase</keyword>
<dbReference type="Proteomes" id="UP000003494">
    <property type="component" value="Unassembled WGS sequence"/>
</dbReference>
<evidence type="ECO:0000313" key="5">
    <source>
        <dbReference type="Proteomes" id="UP000003494"/>
    </source>
</evidence>
<organism evidence="4 5">
    <name type="scientific">Shuttleworthella satelles DSM 14600</name>
    <dbReference type="NCBI Taxonomy" id="626523"/>
    <lineage>
        <taxon>Bacteria</taxon>
        <taxon>Bacillati</taxon>
        <taxon>Bacillota</taxon>
        <taxon>Clostridia</taxon>
        <taxon>Lachnospirales</taxon>
        <taxon>Lachnospiraceae</taxon>
        <taxon>Shuttleworthella</taxon>
    </lineage>
</organism>
<dbReference type="SUPFAM" id="SSF55729">
    <property type="entry name" value="Acyl-CoA N-acyltransferases (Nat)"/>
    <property type="match status" value="1"/>
</dbReference>
<evidence type="ECO:0000259" key="3">
    <source>
        <dbReference type="PROSITE" id="PS51186"/>
    </source>
</evidence>
<accession>C4G7W3</accession>
<name>C4G7W3_9FIRM</name>
<dbReference type="PROSITE" id="PS51186">
    <property type="entry name" value="GNAT"/>
    <property type="match status" value="1"/>
</dbReference>
<dbReference type="PANTHER" id="PTHR43072:SF23">
    <property type="entry name" value="UPF0039 PROTEIN C11D3.02C"/>
    <property type="match status" value="1"/>
</dbReference>
<keyword evidence="1" id="KW-0808">Transferase</keyword>
<feature type="domain" description="N-acetyltransferase" evidence="3">
    <location>
        <begin position="7"/>
        <end position="175"/>
    </location>
</feature>
<gene>
    <name evidence="4" type="ORF">GCWU000342_00100</name>
</gene>
<dbReference type="Pfam" id="PF13420">
    <property type="entry name" value="Acetyltransf_4"/>
    <property type="match status" value="1"/>
</dbReference>
<dbReference type="RefSeq" id="WP_006905147.1">
    <property type="nucleotide sequence ID" value="NZ_GG665866.1"/>
</dbReference>
<evidence type="ECO:0000256" key="2">
    <source>
        <dbReference type="ARBA" id="ARBA00023315"/>
    </source>
</evidence>
<dbReference type="HOGENOM" id="CLU_013985_4_2_9"/>
<protein>
    <submittedName>
        <fullName evidence="4">Acetyltransferase, GNAT family</fullName>
    </submittedName>
</protein>
<dbReference type="PANTHER" id="PTHR43072">
    <property type="entry name" value="N-ACETYLTRANSFERASE"/>
    <property type="match status" value="1"/>
</dbReference>
<dbReference type="EMBL" id="ACIP02000001">
    <property type="protein sequence ID" value="EEP28759.1"/>
    <property type="molecule type" value="Genomic_DNA"/>
</dbReference>
<dbReference type="eggNOG" id="COG1247">
    <property type="taxonomic scope" value="Bacteria"/>
</dbReference>